<dbReference type="EMBL" id="BANC01000137">
    <property type="protein sequence ID" value="GAN82005.1"/>
    <property type="molecule type" value="Genomic_DNA"/>
</dbReference>
<organism evidence="2 3">
    <name type="scientific">Acidocella aminolytica 101 = DSM 11237</name>
    <dbReference type="NCBI Taxonomy" id="1120923"/>
    <lineage>
        <taxon>Bacteria</taxon>
        <taxon>Pseudomonadati</taxon>
        <taxon>Pseudomonadota</taxon>
        <taxon>Alphaproteobacteria</taxon>
        <taxon>Acetobacterales</taxon>
        <taxon>Acidocellaceae</taxon>
        <taxon>Acidocella</taxon>
    </lineage>
</organism>
<evidence type="ECO:0000313" key="2">
    <source>
        <dbReference type="EMBL" id="GAN82005.1"/>
    </source>
</evidence>
<proteinExistence type="predicted"/>
<feature type="compositionally biased region" description="Basic and acidic residues" evidence="1">
    <location>
        <begin position="40"/>
        <end position="55"/>
    </location>
</feature>
<keyword evidence="3" id="KW-1185">Reference proteome</keyword>
<name>A0A0D6PJR5_9PROT</name>
<comment type="caution">
    <text evidence="2">The sequence shown here is derived from an EMBL/GenBank/DDBJ whole genome shotgun (WGS) entry which is preliminary data.</text>
</comment>
<evidence type="ECO:0000313" key="3">
    <source>
        <dbReference type="Proteomes" id="UP000032668"/>
    </source>
</evidence>
<dbReference type="AlphaFoldDB" id="A0A0D6PJR5"/>
<dbReference type="RefSeq" id="WP_175556531.1">
    <property type="nucleotide sequence ID" value="NZ_BAPR01000407.1"/>
</dbReference>
<feature type="region of interest" description="Disordered" evidence="1">
    <location>
        <begin position="34"/>
        <end position="55"/>
    </location>
</feature>
<reference evidence="2 3" key="1">
    <citation type="submission" date="2012-11" db="EMBL/GenBank/DDBJ databases">
        <title>Whole genome sequence of Acidocella aminolytica 101 = DSM 11237.</title>
        <authorList>
            <person name="Azuma Y."/>
            <person name="Higashiura N."/>
            <person name="Hirakawa H."/>
            <person name="Matsushita K."/>
        </authorList>
    </citation>
    <scope>NUCLEOTIDE SEQUENCE [LARGE SCALE GENOMIC DNA]</scope>
    <source>
        <strain evidence="3">101 / DSM 11237</strain>
    </source>
</reference>
<dbReference type="Proteomes" id="UP000032668">
    <property type="component" value="Unassembled WGS sequence"/>
</dbReference>
<accession>A0A0D6PJR5</accession>
<protein>
    <submittedName>
        <fullName evidence="2">Uncharacterized protein</fullName>
    </submittedName>
</protein>
<evidence type="ECO:0000256" key="1">
    <source>
        <dbReference type="SAM" id="MobiDB-lite"/>
    </source>
</evidence>
<gene>
    <name evidence="2" type="ORF">Aam_139_007</name>
</gene>
<sequence length="55" mass="6274">MEREIFGQPAEIRRAERQQHTCLNVEAFTICAEAQPPRIPSKDDLAKRHDQATVA</sequence>